<dbReference type="PANTHER" id="PTHR28141">
    <property type="entry name" value="2',3'-CYCLIC-NUCLEOTIDE 3'-PHOSPHODIESTERASE"/>
    <property type="match status" value="1"/>
</dbReference>
<dbReference type="Proteomes" id="UP001149813">
    <property type="component" value="Unassembled WGS sequence"/>
</dbReference>
<protein>
    <recommendedName>
        <fullName evidence="3">LigT-like protein</fullName>
    </recommendedName>
</protein>
<comment type="caution">
    <text evidence="1">The sequence shown here is derived from an EMBL/GenBank/DDBJ whole genome shotgun (WGS) entry which is preliminary data.</text>
</comment>
<dbReference type="GO" id="GO:0009187">
    <property type="term" value="P:cyclic nucleotide metabolic process"/>
    <property type="evidence" value="ECO:0007669"/>
    <property type="project" value="TreeGrafter"/>
</dbReference>
<gene>
    <name evidence="1" type="ORF">LPJ53_003196</name>
</gene>
<evidence type="ECO:0000313" key="2">
    <source>
        <dbReference type="Proteomes" id="UP001149813"/>
    </source>
</evidence>
<evidence type="ECO:0000313" key="1">
    <source>
        <dbReference type="EMBL" id="KAJ1722365.1"/>
    </source>
</evidence>
<dbReference type="AlphaFoldDB" id="A0A9W8CQE9"/>
<dbReference type="GO" id="GO:0004113">
    <property type="term" value="F:2',3'-cyclic-nucleotide 3'-phosphodiesterase activity"/>
    <property type="evidence" value="ECO:0007669"/>
    <property type="project" value="TreeGrafter"/>
</dbReference>
<accession>A0A9W8CQE9</accession>
<reference evidence="1" key="1">
    <citation type="submission" date="2022-07" db="EMBL/GenBank/DDBJ databases">
        <title>Phylogenomic reconstructions and comparative analyses of Kickxellomycotina fungi.</title>
        <authorList>
            <person name="Reynolds N.K."/>
            <person name="Stajich J.E."/>
            <person name="Barry K."/>
            <person name="Grigoriev I.V."/>
            <person name="Crous P."/>
            <person name="Smith M.E."/>
        </authorList>
    </citation>
    <scope>NUCLEOTIDE SEQUENCE</scope>
    <source>
        <strain evidence="1">NBRC 32514</strain>
    </source>
</reference>
<keyword evidence="2" id="KW-1185">Reference proteome</keyword>
<dbReference type="PANTHER" id="PTHR28141:SF1">
    <property type="entry name" value="2',3'-CYCLIC-NUCLEOTIDE 3'-PHOSPHODIESTERASE"/>
    <property type="match status" value="1"/>
</dbReference>
<dbReference type="Pfam" id="PF07823">
    <property type="entry name" value="CPDase"/>
    <property type="match status" value="1"/>
</dbReference>
<dbReference type="EMBL" id="JANBOJ010000115">
    <property type="protein sequence ID" value="KAJ1722365.1"/>
    <property type="molecule type" value="Genomic_DNA"/>
</dbReference>
<proteinExistence type="predicted"/>
<dbReference type="OrthoDB" id="514292at2759"/>
<name>A0A9W8CQE9_9FUNG</name>
<dbReference type="InterPro" id="IPR012386">
    <property type="entry name" value="Cyclic-nucl_3Pdiesterase"/>
</dbReference>
<evidence type="ECO:0008006" key="3">
    <source>
        <dbReference type="Google" id="ProtNLM"/>
    </source>
</evidence>
<dbReference type="InterPro" id="IPR009097">
    <property type="entry name" value="Cyclic_Pdiesterase"/>
</dbReference>
<dbReference type="SUPFAM" id="SSF55144">
    <property type="entry name" value="LigT-like"/>
    <property type="match status" value="1"/>
</dbReference>
<organism evidence="1 2">
    <name type="scientific">Coemansia erecta</name>
    <dbReference type="NCBI Taxonomy" id="147472"/>
    <lineage>
        <taxon>Eukaryota</taxon>
        <taxon>Fungi</taxon>
        <taxon>Fungi incertae sedis</taxon>
        <taxon>Zoopagomycota</taxon>
        <taxon>Kickxellomycotina</taxon>
        <taxon>Kickxellomycetes</taxon>
        <taxon>Kickxellales</taxon>
        <taxon>Kickxellaceae</taxon>
        <taxon>Coemansia</taxon>
    </lineage>
</organism>
<dbReference type="Gene3D" id="3.90.1140.10">
    <property type="entry name" value="Cyclic phosphodiesterase"/>
    <property type="match status" value="1"/>
</dbReference>
<sequence length="196" mass="21529">MSHKKYSLWLCPPAGSDAYAKLDSVIRAFAASLKTPLFSPHATLFSPVRANSDENAMIQVSEYVKRLDDKLGDSIRANGIPVCVCDVATGDKFYQCVLLDAPSSNILEAANSVAREHWSAADMPAYYPHVSIVYGEFEQSRLADIASQVRDSLPVNIQHELSFTASEIRVIETVGPCEEWRDIGSVSLTSGEIVYK</sequence>